<dbReference type="Proteomes" id="UP001159363">
    <property type="component" value="Chromosome 15"/>
</dbReference>
<keyword evidence="3" id="KW-1185">Reference proteome</keyword>
<proteinExistence type="predicted"/>
<feature type="region of interest" description="Disordered" evidence="1">
    <location>
        <begin position="753"/>
        <end position="809"/>
    </location>
</feature>
<protein>
    <submittedName>
        <fullName evidence="2">Uncharacterized protein</fullName>
    </submittedName>
</protein>
<evidence type="ECO:0000256" key="1">
    <source>
        <dbReference type="SAM" id="MobiDB-lite"/>
    </source>
</evidence>
<evidence type="ECO:0000313" key="3">
    <source>
        <dbReference type="Proteomes" id="UP001159363"/>
    </source>
</evidence>
<dbReference type="EMBL" id="JARBHB010000016">
    <property type="protein sequence ID" value="KAJ8866562.1"/>
    <property type="molecule type" value="Genomic_DNA"/>
</dbReference>
<reference evidence="2 3" key="1">
    <citation type="submission" date="2023-02" db="EMBL/GenBank/DDBJ databases">
        <title>LHISI_Scaffold_Assembly.</title>
        <authorList>
            <person name="Stuart O.P."/>
            <person name="Cleave R."/>
            <person name="Magrath M.J.L."/>
            <person name="Mikheyev A.S."/>
        </authorList>
    </citation>
    <scope>NUCLEOTIDE SEQUENCE [LARGE SCALE GENOMIC DNA]</scope>
    <source>
        <strain evidence="2">Daus_M_001</strain>
        <tissue evidence="2">Leg muscle</tissue>
    </source>
</reference>
<feature type="compositionally biased region" description="Basic and acidic residues" evidence="1">
    <location>
        <begin position="758"/>
        <end position="795"/>
    </location>
</feature>
<evidence type="ECO:0000313" key="2">
    <source>
        <dbReference type="EMBL" id="KAJ8866562.1"/>
    </source>
</evidence>
<organism evidence="2 3">
    <name type="scientific">Dryococelus australis</name>
    <dbReference type="NCBI Taxonomy" id="614101"/>
    <lineage>
        <taxon>Eukaryota</taxon>
        <taxon>Metazoa</taxon>
        <taxon>Ecdysozoa</taxon>
        <taxon>Arthropoda</taxon>
        <taxon>Hexapoda</taxon>
        <taxon>Insecta</taxon>
        <taxon>Pterygota</taxon>
        <taxon>Neoptera</taxon>
        <taxon>Polyneoptera</taxon>
        <taxon>Phasmatodea</taxon>
        <taxon>Verophasmatodea</taxon>
        <taxon>Anareolatae</taxon>
        <taxon>Phasmatidae</taxon>
        <taxon>Eurycanthinae</taxon>
        <taxon>Dryococelus</taxon>
    </lineage>
</organism>
<feature type="compositionally biased region" description="Basic and acidic residues" evidence="1">
    <location>
        <begin position="826"/>
        <end position="838"/>
    </location>
</feature>
<feature type="compositionally biased region" description="Basic and acidic residues" evidence="1">
    <location>
        <begin position="860"/>
        <end position="869"/>
    </location>
</feature>
<accession>A0ABQ9G552</accession>
<feature type="region of interest" description="Disordered" evidence="1">
    <location>
        <begin position="289"/>
        <end position="314"/>
    </location>
</feature>
<name>A0ABQ9G552_9NEOP</name>
<gene>
    <name evidence="2" type="ORF">PR048_032421</name>
</gene>
<feature type="region of interest" description="Disordered" evidence="1">
    <location>
        <begin position="160"/>
        <end position="185"/>
    </location>
</feature>
<comment type="caution">
    <text evidence="2">The sequence shown here is derived from an EMBL/GenBank/DDBJ whole genome shotgun (WGS) entry which is preliminary data.</text>
</comment>
<feature type="compositionally biased region" description="Basic and acidic residues" evidence="1">
    <location>
        <begin position="160"/>
        <end position="172"/>
    </location>
</feature>
<feature type="region of interest" description="Disordered" evidence="1">
    <location>
        <begin position="826"/>
        <end position="879"/>
    </location>
</feature>
<sequence length="1036" mass="115387">MMLTSRTRVSSTYWLNGSDPDPDSFQPIFPVTPFRNNSACNAACISTSVANCGRNYFVSIRFDVFLVTYVALQAAFRFEVSCITLEKLAKVAGRGRRQGSIAYLAVIDMFVTDGVRRSGDPLLLPPPLREIRGIAAPREDIWIVNNIEFLKADEREAGCRNVRAGEKGDPRESPPTSSGRPRRESDPVLLGERRLVYPLHHRFPYIDTPPECARHLLVNSVNRVKILLGGGYHMQETWVFLWVLPFPSVIPFHRCSVFASPQPPSVLPQQTLAPISDRLVAWTGLNTPPLPYKDGRPPPPTRSLANPGPEVITDGQLHGERVQSPSGRYHCLAGGSMPAGERGKRTWTRRRLEEMQAKTREMKKEGRGQSDSCLNVEAKFACIAVFVRLVLNMTSREHDSPVTMILLKIELLFFVATQRDMIDCKYFCTIEDIWLGHYQLDSPLVDDRPIMNTVKYKAVSGVVWTNRTMVSSNTDTNGIGVLAIVDIGDSIIICLKFQWRVLIHLNIEDLRVDEGKRGGYGATPECKGGGNGRFPRKSAHQRHYPARFPLAKIRVRYRRESKPVRLGPRRVVQPLHRHGHVDFGDCNLHFLLNLSFRMASCTIVVRSSIRDRPIAKFVSYLISISHFGTKIKESEIQNRAISLVQHIYNGTKIKMNPGSELGSFNLGSGKTLVQPGVRETLGEMKERIKSSMGGGKCWLRKTAVPREDPRTIGNIRHVFHMRRSVFVSSGKPKPNTITQARVQRVNLSGFENGLDSQFGKERVRERGEREGEREGEGEWEREGERGGREWERGGERVTGPARLRNPRRAFGQSVCESSEFGGLRDLERKGVRTPEKIRASRASSGDESDQPEDAGLKGPSKREICEKTRRPTASSGTIPTCKNLVTRPCIELGSPWWEASRLTAQPPWPLDRLNIVAAGCRSGVSRVTSRGWGGADGGRACNVTVLNYDRAAGKRQLVVAGANAPDGRLCVLPASVGLERMDGVHARSDYDSTSTAVVSHKFVLCPALSDSEATGYCPDCEEIFPVIEQGVECKVT</sequence>